<feature type="chain" id="PRO_5021825822" evidence="1">
    <location>
        <begin position="24"/>
        <end position="322"/>
    </location>
</feature>
<feature type="signal peptide" evidence="1">
    <location>
        <begin position="1"/>
        <end position="23"/>
    </location>
</feature>
<dbReference type="CDD" id="cd06325">
    <property type="entry name" value="PBP1_ABC_unchar_transporter"/>
    <property type="match status" value="1"/>
</dbReference>
<keyword evidence="3" id="KW-1185">Reference proteome</keyword>
<dbReference type="STRING" id="1803665.GCA_001641335_06865"/>
<evidence type="ECO:0000313" key="2">
    <source>
        <dbReference type="EMBL" id="TWA96189.1"/>
    </source>
</evidence>
<dbReference type="Gene3D" id="3.40.50.2300">
    <property type="match status" value="2"/>
</dbReference>
<dbReference type="Pfam" id="PF04392">
    <property type="entry name" value="ABC_sub_bind"/>
    <property type="match status" value="1"/>
</dbReference>
<dbReference type="RefSeq" id="WP_145667303.1">
    <property type="nucleotide sequence ID" value="NZ_VITK01000007.1"/>
</dbReference>
<proteinExistence type="predicted"/>
<reference evidence="2 3" key="1">
    <citation type="submission" date="2019-06" db="EMBL/GenBank/DDBJ databases">
        <title>Genomic Encyclopedia of Type Strains, Phase IV (KMG-V): Genome sequencing to study the core and pangenomes of soil and plant-associated prokaryotes.</title>
        <authorList>
            <person name="Whitman W."/>
        </authorList>
    </citation>
    <scope>NUCLEOTIDE SEQUENCE [LARGE SCALE GENOMIC DNA]</scope>
    <source>
        <strain evidence="2 3">BR 510</strain>
    </source>
</reference>
<dbReference type="InterPro" id="IPR007487">
    <property type="entry name" value="ABC_transpt-TYRBP-like"/>
</dbReference>
<evidence type="ECO:0000256" key="1">
    <source>
        <dbReference type="SAM" id="SignalP"/>
    </source>
</evidence>
<name>A0A560DGE7_9BRAD</name>
<dbReference type="Proteomes" id="UP000319949">
    <property type="component" value="Unassembled WGS sequence"/>
</dbReference>
<dbReference type="EMBL" id="VITK01000007">
    <property type="protein sequence ID" value="TWA96189.1"/>
    <property type="molecule type" value="Genomic_DNA"/>
</dbReference>
<protein>
    <submittedName>
        <fullName evidence="2">Putative ABC transport system substrate-binding protein</fullName>
    </submittedName>
</protein>
<organism evidence="2 3">
    <name type="scientific">Bradyrhizobium stylosanthis</name>
    <dbReference type="NCBI Taxonomy" id="1803665"/>
    <lineage>
        <taxon>Bacteria</taxon>
        <taxon>Pseudomonadati</taxon>
        <taxon>Pseudomonadota</taxon>
        <taxon>Alphaproteobacteria</taxon>
        <taxon>Hyphomicrobiales</taxon>
        <taxon>Nitrobacteraceae</taxon>
        <taxon>Bradyrhizobium</taxon>
    </lineage>
</organism>
<sequence length="322" mass="34612">MKRREFMIGLGAAAMTLSSAAQAQKSSMPVIGSLNRPSAGTETFAEAFRRGLKQMRFVEGQNISIVGRWPNANEELRDAAAELVRRRVALIFTADNGGALAAKATTSDIPIVFVVGLDPVAMGLASSINRPGGNATGVAFQASALEPKRFELLHALLPHMSLVAALINPDNPNADVTALRSAASSSGLQLLILEARNLAELETAFARSVEHRASALLVTSDRLFNLERRRVVDLAARSAMPAMYPWRDFADAGGLMSYGNSLTDAFRQGGIYAGRILSGDRPADLPIWQPTRFEFVINLKVAKTLNLEIPPGLLAFADEVIE</sequence>
<gene>
    <name evidence="2" type="ORF">FBZ96_107383</name>
</gene>
<dbReference type="PANTHER" id="PTHR35271:SF1">
    <property type="entry name" value="ABC TRANSPORTER, SUBSTRATE-BINDING LIPOPROTEIN"/>
    <property type="match status" value="1"/>
</dbReference>
<dbReference type="PANTHER" id="PTHR35271">
    <property type="entry name" value="ABC TRANSPORTER, SUBSTRATE-BINDING LIPOPROTEIN-RELATED"/>
    <property type="match status" value="1"/>
</dbReference>
<evidence type="ECO:0000313" key="3">
    <source>
        <dbReference type="Proteomes" id="UP000319949"/>
    </source>
</evidence>
<dbReference type="OrthoDB" id="7342842at2"/>
<keyword evidence="1" id="KW-0732">Signal</keyword>
<dbReference type="AlphaFoldDB" id="A0A560DGE7"/>
<comment type="caution">
    <text evidence="2">The sequence shown here is derived from an EMBL/GenBank/DDBJ whole genome shotgun (WGS) entry which is preliminary data.</text>
</comment>
<accession>A0A560DGE7</accession>